<reference evidence="2" key="1">
    <citation type="submission" date="2015-07" db="EMBL/GenBank/DDBJ databases">
        <title>Transcriptome Assembly of Anthurium amnicola.</title>
        <authorList>
            <person name="Suzuki J."/>
        </authorList>
    </citation>
    <scope>NUCLEOTIDE SEQUENCE</scope>
</reference>
<keyword evidence="2" id="KW-0808">Transferase</keyword>
<evidence type="ECO:0000256" key="1">
    <source>
        <dbReference type="SAM" id="Phobius"/>
    </source>
</evidence>
<feature type="transmembrane region" description="Helical" evidence="1">
    <location>
        <begin position="55"/>
        <end position="78"/>
    </location>
</feature>
<sequence>MPLTRLATDAFGVATIALASLFAILGLLCISYSVYFRSRIQKQDLRQLGYFNGPWVTRIAFTLVAIWWSIGEIFRLSFLKGRGSLFTSIIWQKNICKYYILSSIGFAEPNLFLILVFLLHASLQKRESGTLSRRWNGKTVGCAFLLCLPMFMLQLGLVFFGSKFLNKERNHDIKLANYFWSTSYLTEHSSTCTYPLLSTILLGLYDLLVLVYVSYLGVRIVSLVINKELRRRVYILIFSVVFLLPSRAILLGFTVLTRPGNLAFEALVFLAFLMLLFCALVGMCMLVFYPVADSLALRGIMHVDIEEVPFDDYYCDGASLMANQGQLETGRNSDVSTKRGSISFRTMIKDESTVADVSELVGSLPPAALHIVSPPR</sequence>
<feature type="transmembrane region" description="Helical" evidence="1">
    <location>
        <begin position="140"/>
        <end position="160"/>
    </location>
</feature>
<protein>
    <submittedName>
        <fullName evidence="2">Dephospho-CoA kinase</fullName>
    </submittedName>
</protein>
<organism evidence="2">
    <name type="scientific">Anthurium amnicola</name>
    <dbReference type="NCBI Taxonomy" id="1678845"/>
    <lineage>
        <taxon>Eukaryota</taxon>
        <taxon>Viridiplantae</taxon>
        <taxon>Streptophyta</taxon>
        <taxon>Embryophyta</taxon>
        <taxon>Tracheophyta</taxon>
        <taxon>Spermatophyta</taxon>
        <taxon>Magnoliopsida</taxon>
        <taxon>Liliopsida</taxon>
        <taxon>Araceae</taxon>
        <taxon>Pothoideae</taxon>
        <taxon>Potheae</taxon>
        <taxon>Anthurium</taxon>
    </lineage>
</organism>
<keyword evidence="1" id="KW-1133">Transmembrane helix</keyword>
<keyword evidence="1" id="KW-0472">Membrane</keyword>
<proteinExistence type="predicted"/>
<name>A0A1D1YPV9_9ARAE</name>
<accession>A0A1D1YPV9</accession>
<dbReference type="PANTHER" id="PTHR34116:SF2">
    <property type="entry name" value="THH1_TOM1_TOM3 DOMAIN-CONTAINING PROTEIN"/>
    <property type="match status" value="1"/>
</dbReference>
<dbReference type="GO" id="GO:0016301">
    <property type="term" value="F:kinase activity"/>
    <property type="evidence" value="ECO:0007669"/>
    <property type="project" value="UniProtKB-KW"/>
</dbReference>
<gene>
    <name evidence="2" type="primary">coaE_3</name>
    <name evidence="2" type="ORF">g.31058</name>
</gene>
<evidence type="ECO:0000313" key="2">
    <source>
        <dbReference type="EMBL" id="JAT56685.1"/>
    </source>
</evidence>
<keyword evidence="2" id="KW-0418">Kinase</keyword>
<feature type="transmembrane region" description="Helical" evidence="1">
    <location>
        <begin position="233"/>
        <end position="256"/>
    </location>
</feature>
<dbReference type="EMBL" id="GDJX01011251">
    <property type="protein sequence ID" value="JAT56685.1"/>
    <property type="molecule type" value="Transcribed_RNA"/>
</dbReference>
<keyword evidence="1" id="KW-0812">Transmembrane</keyword>
<dbReference type="AlphaFoldDB" id="A0A1D1YPV9"/>
<feature type="transmembrane region" description="Helical" evidence="1">
    <location>
        <begin position="268"/>
        <end position="292"/>
    </location>
</feature>
<feature type="transmembrane region" description="Helical" evidence="1">
    <location>
        <begin position="98"/>
        <end position="119"/>
    </location>
</feature>
<feature type="transmembrane region" description="Helical" evidence="1">
    <location>
        <begin position="12"/>
        <end position="35"/>
    </location>
</feature>
<dbReference type="InterPro" id="IPR016971">
    <property type="entry name" value="UCP031277"/>
</dbReference>
<dbReference type="PIRSF" id="PIRSF031277">
    <property type="entry name" value="UCP031277"/>
    <property type="match status" value="1"/>
</dbReference>
<feature type="transmembrane region" description="Helical" evidence="1">
    <location>
        <begin position="196"/>
        <end position="221"/>
    </location>
</feature>
<dbReference type="PANTHER" id="PTHR34116">
    <property type="entry name" value="PLASMINOGEN ACTIVATOR INHIBITOR"/>
    <property type="match status" value="1"/>
</dbReference>